<dbReference type="GO" id="GO:0019243">
    <property type="term" value="P:methylglyoxal catabolic process to D-lactate via S-lactoyl-glutathione"/>
    <property type="evidence" value="ECO:0007669"/>
    <property type="project" value="TreeGrafter"/>
</dbReference>
<evidence type="ECO:0000256" key="1">
    <source>
        <dbReference type="ARBA" id="ARBA00030291"/>
    </source>
</evidence>
<dbReference type="PANTHER" id="PTHR46036">
    <property type="entry name" value="LACTOYLGLUTATHIONE LYASE"/>
    <property type="match status" value="1"/>
</dbReference>
<dbReference type="PANTHER" id="PTHR46036:SF5">
    <property type="entry name" value="LACTOYLGLUTATHIONE LYASE"/>
    <property type="match status" value="1"/>
</dbReference>
<evidence type="ECO:0000313" key="7">
    <source>
        <dbReference type="Proteomes" id="UP000321523"/>
    </source>
</evidence>
<evidence type="ECO:0000256" key="3">
    <source>
        <dbReference type="ARBA" id="ARBA00032460"/>
    </source>
</evidence>
<protein>
    <recommendedName>
        <fullName evidence="2">Aldoketomutase</fullName>
    </recommendedName>
    <alternativeName>
        <fullName evidence="1">Ketone-aldehyde mutase</fullName>
    </alternativeName>
    <alternativeName>
        <fullName evidence="3">Methylglyoxalase</fullName>
    </alternativeName>
    <alternativeName>
        <fullName evidence="4">S-D-lactoylglutathione methylglyoxal lyase</fullName>
    </alternativeName>
</protein>
<sequence>MAKVIHAMFRVIDEDRSRDFYARAFGLEAADRYEFDGFTLVYLRNREADFEVELTINHGRTEPYDLGDGYGHIAVAVNDLEAEHRRFTEAGLNPNPIKEFMREGALMARFFFVQDPDGYKVEVLQRHGRYR</sequence>
<dbReference type="PROSITE" id="PS51819">
    <property type="entry name" value="VOC"/>
    <property type="match status" value="1"/>
</dbReference>
<dbReference type="RefSeq" id="WP_044431099.1">
    <property type="nucleotide sequence ID" value="NZ_BJYZ01000015.1"/>
</dbReference>
<dbReference type="InterPro" id="IPR037523">
    <property type="entry name" value="VOC_core"/>
</dbReference>
<gene>
    <name evidence="6" type="primary">lguL</name>
    <name evidence="6" type="ORF">SAE02_34340</name>
</gene>
<dbReference type="GO" id="GO:0005737">
    <property type="term" value="C:cytoplasm"/>
    <property type="evidence" value="ECO:0007669"/>
    <property type="project" value="TreeGrafter"/>
</dbReference>
<dbReference type="Gene3D" id="3.10.180.10">
    <property type="entry name" value="2,3-Dihydroxybiphenyl 1,2-Dioxygenase, domain 1"/>
    <property type="match status" value="1"/>
</dbReference>
<comment type="caution">
    <text evidence="6">The sequence shown here is derived from an EMBL/GenBank/DDBJ whole genome shotgun (WGS) entry which is preliminary data.</text>
</comment>
<proteinExistence type="predicted"/>
<keyword evidence="7" id="KW-1185">Reference proteome</keyword>
<evidence type="ECO:0000313" key="6">
    <source>
        <dbReference type="EMBL" id="GEO39286.1"/>
    </source>
</evidence>
<name>A0A512DS78_9PROT</name>
<organism evidence="6 7">
    <name type="scientific">Skermanella aerolata</name>
    <dbReference type="NCBI Taxonomy" id="393310"/>
    <lineage>
        <taxon>Bacteria</taxon>
        <taxon>Pseudomonadati</taxon>
        <taxon>Pseudomonadota</taxon>
        <taxon>Alphaproteobacteria</taxon>
        <taxon>Rhodospirillales</taxon>
        <taxon>Azospirillaceae</taxon>
        <taxon>Skermanella</taxon>
    </lineage>
</organism>
<feature type="domain" description="VOC" evidence="5">
    <location>
        <begin position="3"/>
        <end position="126"/>
    </location>
</feature>
<evidence type="ECO:0000259" key="5">
    <source>
        <dbReference type="PROSITE" id="PS51819"/>
    </source>
</evidence>
<dbReference type="InterPro" id="IPR004360">
    <property type="entry name" value="Glyas_Fos-R_dOase_dom"/>
</dbReference>
<dbReference type="Pfam" id="PF00903">
    <property type="entry name" value="Glyoxalase"/>
    <property type="match status" value="1"/>
</dbReference>
<dbReference type="InterPro" id="IPR029068">
    <property type="entry name" value="Glyas_Bleomycin-R_OHBP_Dase"/>
</dbReference>
<dbReference type="OrthoDB" id="9789841at2"/>
<evidence type="ECO:0000256" key="2">
    <source>
        <dbReference type="ARBA" id="ARBA00030892"/>
    </source>
</evidence>
<dbReference type="Proteomes" id="UP000321523">
    <property type="component" value="Unassembled WGS sequence"/>
</dbReference>
<accession>A0A512DS78</accession>
<reference evidence="6 7" key="1">
    <citation type="submission" date="2019-07" db="EMBL/GenBank/DDBJ databases">
        <title>Whole genome shotgun sequence of Skermanella aerolata NBRC 106429.</title>
        <authorList>
            <person name="Hosoyama A."/>
            <person name="Uohara A."/>
            <person name="Ohji S."/>
            <person name="Ichikawa N."/>
        </authorList>
    </citation>
    <scope>NUCLEOTIDE SEQUENCE [LARGE SCALE GENOMIC DNA]</scope>
    <source>
        <strain evidence="6 7">NBRC 106429</strain>
    </source>
</reference>
<dbReference type="AlphaFoldDB" id="A0A512DS78"/>
<dbReference type="GO" id="GO:0004462">
    <property type="term" value="F:lactoylglutathione lyase activity"/>
    <property type="evidence" value="ECO:0007669"/>
    <property type="project" value="TreeGrafter"/>
</dbReference>
<dbReference type="EMBL" id="BJYZ01000015">
    <property type="protein sequence ID" value="GEO39286.1"/>
    <property type="molecule type" value="Genomic_DNA"/>
</dbReference>
<evidence type="ECO:0000256" key="4">
    <source>
        <dbReference type="ARBA" id="ARBA00033298"/>
    </source>
</evidence>
<dbReference type="SUPFAM" id="SSF54593">
    <property type="entry name" value="Glyoxalase/Bleomycin resistance protein/Dihydroxybiphenyl dioxygenase"/>
    <property type="match status" value="1"/>
</dbReference>
<keyword evidence="6" id="KW-0456">Lyase</keyword>